<keyword evidence="4" id="KW-0067">ATP-binding</keyword>
<reference evidence="7" key="1">
    <citation type="journal article" date="2020" name="bioRxiv">
        <title>A rank-normalized archaeal taxonomy based on genome phylogeny resolves widespread incomplete and uneven classifications.</title>
        <authorList>
            <person name="Rinke C."/>
            <person name="Chuvochina M."/>
            <person name="Mussig A.J."/>
            <person name="Chaumeil P.-A."/>
            <person name="Waite D.W."/>
            <person name="Whitman W.B."/>
            <person name="Parks D.H."/>
            <person name="Hugenholtz P."/>
        </authorList>
    </citation>
    <scope>NUCLEOTIDE SEQUENCE [LARGE SCALE GENOMIC DNA]</scope>
</reference>
<dbReference type="EC" id="2.7.7.1" evidence="4"/>
<dbReference type="AlphaFoldDB" id="A0A7J4IUD8"/>
<dbReference type="EMBL" id="DUGC01000008">
    <property type="protein sequence ID" value="HIH09123.1"/>
    <property type="molecule type" value="Genomic_DNA"/>
</dbReference>
<gene>
    <name evidence="6" type="ORF">HA254_00465</name>
</gene>
<dbReference type="GO" id="GO:0009435">
    <property type="term" value="P:NAD+ biosynthetic process"/>
    <property type="evidence" value="ECO:0007669"/>
    <property type="project" value="UniProtKB-UniRule"/>
</dbReference>
<keyword evidence="4" id="KW-0547">Nucleotide-binding</keyword>
<dbReference type="SUPFAM" id="SSF52374">
    <property type="entry name" value="Nucleotidylyl transferase"/>
    <property type="match status" value="1"/>
</dbReference>
<dbReference type="NCBIfam" id="NF002243">
    <property type="entry name" value="PRK01153.1"/>
    <property type="match status" value="1"/>
</dbReference>
<proteinExistence type="inferred from homology"/>
<organism evidence="6 7">
    <name type="scientific">Candidatus Iainarchaeum sp</name>
    <dbReference type="NCBI Taxonomy" id="3101447"/>
    <lineage>
        <taxon>Archaea</taxon>
        <taxon>Candidatus Iainarchaeota</taxon>
        <taxon>Candidatus Iainarchaeia</taxon>
        <taxon>Candidatus Iainarchaeales</taxon>
        <taxon>Candidatus Iainarchaeaceae</taxon>
        <taxon>Candidatus Iainarchaeum</taxon>
    </lineage>
</organism>
<dbReference type="Gene3D" id="3.40.50.620">
    <property type="entry name" value="HUPs"/>
    <property type="match status" value="1"/>
</dbReference>
<dbReference type="NCBIfam" id="TIGR00125">
    <property type="entry name" value="cyt_tran_rel"/>
    <property type="match status" value="1"/>
</dbReference>
<feature type="domain" description="Cytidyltransferase-like" evidence="5">
    <location>
        <begin position="25"/>
        <end position="130"/>
    </location>
</feature>
<keyword evidence="2 4" id="KW-0808">Transferase</keyword>
<accession>A0A7J4IUD8</accession>
<dbReference type="GO" id="GO:0005524">
    <property type="term" value="F:ATP binding"/>
    <property type="evidence" value="ECO:0007669"/>
    <property type="project" value="UniProtKB-KW"/>
</dbReference>
<name>A0A7J4IUD8_9ARCH</name>
<keyword evidence="4" id="KW-0520">NAD</keyword>
<evidence type="ECO:0000256" key="1">
    <source>
        <dbReference type="ARBA" id="ARBA00010124"/>
    </source>
</evidence>
<dbReference type="InterPro" id="IPR004821">
    <property type="entry name" value="Cyt_trans-like"/>
</dbReference>
<evidence type="ECO:0000256" key="2">
    <source>
        <dbReference type="ARBA" id="ARBA00022679"/>
    </source>
</evidence>
<evidence type="ECO:0000313" key="7">
    <source>
        <dbReference type="Proteomes" id="UP000565078"/>
    </source>
</evidence>
<evidence type="ECO:0000259" key="5">
    <source>
        <dbReference type="Pfam" id="PF01467"/>
    </source>
</evidence>
<comment type="catalytic activity">
    <reaction evidence="4">
        <text>beta-nicotinamide D-ribonucleotide + ATP + H(+) = diphosphate + NAD(+)</text>
        <dbReference type="Rhea" id="RHEA:21360"/>
        <dbReference type="ChEBI" id="CHEBI:14649"/>
        <dbReference type="ChEBI" id="CHEBI:15378"/>
        <dbReference type="ChEBI" id="CHEBI:30616"/>
        <dbReference type="ChEBI" id="CHEBI:33019"/>
        <dbReference type="ChEBI" id="CHEBI:57540"/>
        <dbReference type="EC" id="2.7.7.1"/>
    </reaction>
</comment>
<evidence type="ECO:0000256" key="3">
    <source>
        <dbReference type="ARBA" id="ARBA00022695"/>
    </source>
</evidence>
<evidence type="ECO:0000313" key="6">
    <source>
        <dbReference type="EMBL" id="HIH09123.1"/>
    </source>
</evidence>
<comment type="pathway">
    <text evidence="4">Cofactor biosynthesis; NAD(+) biosynthesis; NAD(+) from nicotinamide D-ribonucleotide: step 1/1.</text>
</comment>
<dbReference type="GO" id="GO:0000309">
    <property type="term" value="F:nicotinamide-nucleotide adenylyltransferase activity"/>
    <property type="evidence" value="ECO:0007669"/>
    <property type="project" value="UniProtKB-UniRule"/>
</dbReference>
<keyword evidence="3 4" id="KW-0548">Nucleotidyltransferase</keyword>
<evidence type="ECO:0000256" key="4">
    <source>
        <dbReference type="HAMAP-Rule" id="MF_00243"/>
    </source>
</evidence>
<dbReference type="UniPathway" id="UPA00253">
    <property type="reaction ID" value="UER00600"/>
</dbReference>
<dbReference type="Pfam" id="PF01467">
    <property type="entry name" value="CTP_transf_like"/>
    <property type="match status" value="1"/>
</dbReference>
<dbReference type="InterPro" id="IPR006418">
    <property type="entry name" value="NMN_Atrans_arc"/>
</dbReference>
<keyword evidence="4" id="KW-0662">Pyridine nucleotide biosynthesis</keyword>
<dbReference type="HAMAP" id="MF_00243">
    <property type="entry name" value="NMN_adenylyltr"/>
    <property type="match status" value="1"/>
</dbReference>
<keyword evidence="4" id="KW-0963">Cytoplasm</keyword>
<dbReference type="GO" id="GO:0005737">
    <property type="term" value="C:cytoplasm"/>
    <property type="evidence" value="ECO:0007669"/>
    <property type="project" value="UniProtKB-SubCell"/>
</dbReference>
<dbReference type="Proteomes" id="UP000565078">
    <property type="component" value="Unassembled WGS sequence"/>
</dbReference>
<comment type="caution">
    <text evidence="6">The sequence shown here is derived from an EMBL/GenBank/DDBJ whole genome shotgun (WGS) entry which is preliminary data.</text>
</comment>
<sequence>MLGKKENSGNAKGRSEKGGTVKRGLFVGRFQPYHLGHHNALKNALLQVNEMVIVVGSPKESFQPQNPFTAGERLEMISAALREDGIFAKCYIIPVDDILEYALWTARIKSYCPAFDIVFTNNPLVRELFEADGYRVEKLVSNNSRLDSTKVRSCILKGESLKGLVPEAVEEFLEAINAKKRAESIVADEVKQ</sequence>
<protein>
    <recommendedName>
        <fullName evidence="4">Nicotinamide-nucleotide adenylyltransferase</fullName>
        <ecNumber evidence="4">2.7.7.1</ecNumber>
    </recommendedName>
    <alternativeName>
        <fullName evidence="4">NAD(+) diphosphorylase</fullName>
    </alternativeName>
    <alternativeName>
        <fullName evidence="4">NAD(+) pyrophosphorylase</fullName>
    </alternativeName>
    <alternativeName>
        <fullName evidence="4">NMN adenylyltransferase</fullName>
    </alternativeName>
</protein>
<comment type="similarity">
    <text evidence="1 4">Belongs to the archaeal NMN adenylyltransferase family.</text>
</comment>
<dbReference type="InterPro" id="IPR014729">
    <property type="entry name" value="Rossmann-like_a/b/a_fold"/>
</dbReference>
<comment type="subcellular location">
    <subcellularLocation>
        <location evidence="4">Cytoplasm</location>
    </subcellularLocation>
</comment>
<dbReference type="PANTHER" id="PTHR21342">
    <property type="entry name" value="PHOSPHOPANTETHEINE ADENYLYLTRANSFERASE"/>
    <property type="match status" value="1"/>
</dbReference>
<dbReference type="PANTHER" id="PTHR21342:SF0">
    <property type="entry name" value="BIFUNCTIONAL NMN ADENYLYLTRANSFERASE_NUDIX HYDROLASE"/>
    <property type="match status" value="1"/>
</dbReference>